<reference evidence="3" key="2">
    <citation type="journal article" date="2019" name="Mol. Plant Microbe Interact.">
        <title>Genome sequence resources for four phytopathogenic fungi from the Colletotrichum orbiculare species complex.</title>
        <authorList>
            <person name="Gan P."/>
            <person name="Tsushima A."/>
            <person name="Narusaka M."/>
            <person name="Narusaka Y."/>
            <person name="Takano Y."/>
            <person name="Kubo Y."/>
            <person name="Shirasu K."/>
        </authorList>
    </citation>
    <scope>GENOME REANNOTATION</scope>
    <source>
        <strain evidence="3">104-T / ATCC 96160 / CBS 514.97 / LARS 414 / MAFF 240422</strain>
    </source>
</reference>
<dbReference type="Proteomes" id="UP000014480">
    <property type="component" value="Unassembled WGS sequence"/>
</dbReference>
<evidence type="ECO:0000259" key="1">
    <source>
        <dbReference type="PROSITE" id="PS50181"/>
    </source>
</evidence>
<dbReference type="SUPFAM" id="SSF81383">
    <property type="entry name" value="F-box domain"/>
    <property type="match status" value="1"/>
</dbReference>
<comment type="caution">
    <text evidence="2">The sequence shown here is derived from an EMBL/GenBank/DDBJ whole genome shotgun (WGS) entry which is preliminary data.</text>
</comment>
<accession>A0A484FYK5</accession>
<proteinExistence type="predicted"/>
<dbReference type="Gene3D" id="1.20.1280.50">
    <property type="match status" value="1"/>
</dbReference>
<dbReference type="CDD" id="cd09917">
    <property type="entry name" value="F-box_SF"/>
    <property type="match status" value="1"/>
</dbReference>
<dbReference type="Pfam" id="PF00646">
    <property type="entry name" value="F-box"/>
    <property type="match status" value="1"/>
</dbReference>
<dbReference type="AlphaFoldDB" id="A0A484FYK5"/>
<dbReference type="PROSITE" id="PS50181">
    <property type="entry name" value="FBOX"/>
    <property type="match status" value="1"/>
</dbReference>
<dbReference type="InterPro" id="IPR001810">
    <property type="entry name" value="F-box_dom"/>
</dbReference>
<dbReference type="SMART" id="SM00256">
    <property type="entry name" value="FBOX"/>
    <property type="match status" value="1"/>
</dbReference>
<reference evidence="3" key="1">
    <citation type="journal article" date="2013" name="New Phytol.">
        <title>Comparative genomic and transcriptomic analyses reveal the hemibiotrophic stage shift of Colletotrichum fungi.</title>
        <authorList>
            <person name="Gan P."/>
            <person name="Ikeda K."/>
            <person name="Irieda H."/>
            <person name="Narusaka M."/>
            <person name="O'Connell R.J."/>
            <person name="Narusaka Y."/>
            <person name="Takano Y."/>
            <person name="Kubo Y."/>
            <person name="Shirasu K."/>
        </authorList>
    </citation>
    <scope>NUCLEOTIDE SEQUENCE [LARGE SCALE GENOMIC DNA]</scope>
    <source>
        <strain evidence="3">104-T / ATCC 96160 / CBS 514.97 / LARS 414 / MAFF 240422</strain>
    </source>
</reference>
<dbReference type="InterPro" id="IPR036047">
    <property type="entry name" value="F-box-like_dom_sf"/>
</dbReference>
<protein>
    <recommendedName>
        <fullName evidence="1">F-box domain-containing protein</fullName>
    </recommendedName>
</protein>
<sequence>MNFHGPRIKGAKKRVAFPSEAFEETESCSNTKAVPFNPLFLGLPTELQIQVISLLPLTDVLNLRRVSKAWHAIITLNEAPVDIKRNAQVMLELIRDDGMDEEDEWWYGRSTPESREEEAMVLGCVGAFHDKSDFRLFLVDTLLEG</sequence>
<keyword evidence="3" id="KW-1185">Reference proteome</keyword>
<gene>
    <name evidence="2" type="ORF">Cob_v004113</name>
</gene>
<dbReference type="EMBL" id="AMCV02000008">
    <property type="protein sequence ID" value="TDZ22962.1"/>
    <property type="molecule type" value="Genomic_DNA"/>
</dbReference>
<dbReference type="STRING" id="1213857.A0A484FYK5"/>
<dbReference type="OrthoDB" id="5396937at2759"/>
<name>A0A484FYK5_COLOR</name>
<evidence type="ECO:0000313" key="2">
    <source>
        <dbReference type="EMBL" id="TDZ22962.1"/>
    </source>
</evidence>
<organism evidence="2 3">
    <name type="scientific">Colletotrichum orbiculare (strain 104-T / ATCC 96160 / CBS 514.97 / LARS 414 / MAFF 240422)</name>
    <name type="common">Cucumber anthracnose fungus</name>
    <name type="synonym">Colletotrichum lagenarium</name>
    <dbReference type="NCBI Taxonomy" id="1213857"/>
    <lineage>
        <taxon>Eukaryota</taxon>
        <taxon>Fungi</taxon>
        <taxon>Dikarya</taxon>
        <taxon>Ascomycota</taxon>
        <taxon>Pezizomycotina</taxon>
        <taxon>Sordariomycetes</taxon>
        <taxon>Hypocreomycetidae</taxon>
        <taxon>Glomerellales</taxon>
        <taxon>Glomerellaceae</taxon>
        <taxon>Colletotrichum</taxon>
        <taxon>Colletotrichum orbiculare species complex</taxon>
    </lineage>
</organism>
<evidence type="ECO:0000313" key="3">
    <source>
        <dbReference type="Proteomes" id="UP000014480"/>
    </source>
</evidence>
<feature type="domain" description="F-box" evidence="1">
    <location>
        <begin position="37"/>
        <end position="83"/>
    </location>
</feature>